<dbReference type="Pfam" id="PF07366">
    <property type="entry name" value="SnoaL"/>
    <property type="match status" value="1"/>
</dbReference>
<dbReference type="SUPFAM" id="SSF54427">
    <property type="entry name" value="NTF2-like"/>
    <property type="match status" value="1"/>
</dbReference>
<sequence length="346" mass="36356">MELTDADQSEGDVTDVDRTDVDRTDVDRTDASPTEGGGSRAEPGGKDTEGSTGLDLAGLDLAGVARRHMAAWSAADPAAITATIASFDDPDTPGPLTGDDLAGHVASVLARFAELKLEADEPVVAGGTAVVTWTLRAVHRDAYLGMPGTGGEVEASGVDVLTARDGAVHVRRVFDRLTVAEALGYTPRFVPAADGEREFGVSSRTPARASSAGTPVGALVLTWLDVRDDAEAADVDLLSVEIVKSLRASKGFLGATSLDVGLRKYTLTAFESVDAVRAVHARPHQRALRRFFRSGLCTGASTGVWVPLRDSLYTRCPDCGSVVTLDREHPDKSCDCGWIPIPGALF</sequence>
<dbReference type="Gene3D" id="3.10.450.50">
    <property type="match status" value="1"/>
</dbReference>
<evidence type="ECO:0000313" key="3">
    <source>
        <dbReference type="Proteomes" id="UP000552097"/>
    </source>
</evidence>
<dbReference type="AlphaFoldDB" id="A0A7W9M087"/>
<feature type="compositionally biased region" description="Acidic residues" evidence="1">
    <location>
        <begin position="1"/>
        <end position="14"/>
    </location>
</feature>
<protein>
    <submittedName>
        <fullName evidence="2">Ketosteroid isomerase-like protein</fullName>
    </submittedName>
</protein>
<dbReference type="InterPro" id="IPR009959">
    <property type="entry name" value="Cyclase_SnoaL-like"/>
</dbReference>
<gene>
    <name evidence="2" type="ORF">F4560_002296</name>
</gene>
<reference evidence="2 3" key="1">
    <citation type="submission" date="2020-08" db="EMBL/GenBank/DDBJ databases">
        <title>Sequencing the genomes of 1000 actinobacteria strains.</title>
        <authorList>
            <person name="Klenk H.-P."/>
        </authorList>
    </citation>
    <scope>NUCLEOTIDE SEQUENCE [LARGE SCALE GENOMIC DNA]</scope>
    <source>
        <strain evidence="2 3">DSM 45486</strain>
    </source>
</reference>
<accession>A0A7W9M087</accession>
<dbReference type="EMBL" id="JACHMO010000001">
    <property type="protein sequence ID" value="MBB5802528.1"/>
    <property type="molecule type" value="Genomic_DNA"/>
</dbReference>
<keyword evidence="3" id="KW-1185">Reference proteome</keyword>
<dbReference type="GO" id="GO:0030638">
    <property type="term" value="P:polyketide metabolic process"/>
    <property type="evidence" value="ECO:0007669"/>
    <property type="project" value="InterPro"/>
</dbReference>
<dbReference type="InterPro" id="IPR032710">
    <property type="entry name" value="NTF2-like_dom_sf"/>
</dbReference>
<proteinExistence type="predicted"/>
<keyword evidence="2" id="KW-0413">Isomerase</keyword>
<evidence type="ECO:0000313" key="2">
    <source>
        <dbReference type="EMBL" id="MBB5802528.1"/>
    </source>
</evidence>
<dbReference type="RefSeq" id="WP_312869136.1">
    <property type="nucleotide sequence ID" value="NZ_JACHMO010000001.1"/>
</dbReference>
<feature type="compositionally biased region" description="Basic and acidic residues" evidence="1">
    <location>
        <begin position="15"/>
        <end position="30"/>
    </location>
</feature>
<evidence type="ECO:0000256" key="1">
    <source>
        <dbReference type="SAM" id="MobiDB-lite"/>
    </source>
</evidence>
<name>A0A7W9M087_9PSEU</name>
<feature type="region of interest" description="Disordered" evidence="1">
    <location>
        <begin position="1"/>
        <end position="54"/>
    </location>
</feature>
<dbReference type="Proteomes" id="UP000552097">
    <property type="component" value="Unassembled WGS sequence"/>
</dbReference>
<organism evidence="2 3">
    <name type="scientific">Saccharothrix ecbatanensis</name>
    <dbReference type="NCBI Taxonomy" id="1105145"/>
    <lineage>
        <taxon>Bacteria</taxon>
        <taxon>Bacillati</taxon>
        <taxon>Actinomycetota</taxon>
        <taxon>Actinomycetes</taxon>
        <taxon>Pseudonocardiales</taxon>
        <taxon>Pseudonocardiaceae</taxon>
        <taxon>Saccharothrix</taxon>
    </lineage>
</organism>
<comment type="caution">
    <text evidence="2">The sequence shown here is derived from an EMBL/GenBank/DDBJ whole genome shotgun (WGS) entry which is preliminary data.</text>
</comment>
<dbReference type="GO" id="GO:0016853">
    <property type="term" value="F:isomerase activity"/>
    <property type="evidence" value="ECO:0007669"/>
    <property type="project" value="UniProtKB-KW"/>
</dbReference>